<dbReference type="GO" id="GO:0008270">
    <property type="term" value="F:zinc ion binding"/>
    <property type="evidence" value="ECO:0007669"/>
    <property type="project" value="InterPro"/>
</dbReference>
<dbReference type="PANTHER" id="PTHR43694">
    <property type="entry name" value="RIBONUCLEASE J"/>
    <property type="match status" value="1"/>
</dbReference>
<evidence type="ECO:0000256" key="2">
    <source>
        <dbReference type="ARBA" id="ARBA00022722"/>
    </source>
</evidence>
<dbReference type="InterPro" id="IPR001279">
    <property type="entry name" value="Metallo-B-lactamas"/>
</dbReference>
<feature type="binding site" evidence="12">
    <location>
        <position position="141"/>
    </location>
    <ligand>
        <name>Zn(2+)</name>
        <dbReference type="ChEBI" id="CHEBI:29105"/>
        <label>1</label>
        <note>catalytic</note>
    </ligand>
</feature>
<feature type="binding site" evidence="12">
    <location>
        <position position="47"/>
    </location>
    <ligand>
        <name>Ca(2+)</name>
        <dbReference type="ChEBI" id="CHEBI:29108"/>
    </ligand>
</feature>
<keyword evidence="1 9" id="KW-0963">Cytoplasm</keyword>
<name>A0A2G9YEJ5_9BACT</name>
<reference evidence="14 15" key="1">
    <citation type="submission" date="2017-09" db="EMBL/GenBank/DDBJ databases">
        <title>Depth-based differentiation of microbial function through sediment-hosted aquifers and enrichment of novel symbionts in the deep terrestrial subsurface.</title>
        <authorList>
            <person name="Probst A.J."/>
            <person name="Ladd B."/>
            <person name="Jarett J.K."/>
            <person name="Geller-Mcgrath D.E."/>
            <person name="Sieber C.M."/>
            <person name="Emerson J.B."/>
            <person name="Anantharaman K."/>
            <person name="Thomas B.C."/>
            <person name="Malmstrom R."/>
            <person name="Stieglmeier M."/>
            <person name="Klingl A."/>
            <person name="Woyke T."/>
            <person name="Ryan C.M."/>
            <person name="Banfield J.F."/>
        </authorList>
    </citation>
    <scope>NUCLEOTIDE SEQUENCE [LARGE SCALE GENOMIC DNA]</scope>
    <source>
        <strain evidence="14">CG23_combo_of_CG06-09_8_20_14_all_37_13</strain>
    </source>
</reference>
<organism evidence="14 15">
    <name type="scientific">Candidatus Portnoybacteria bacterium CG23_combo_of_CG06-09_8_20_14_all_37_13</name>
    <dbReference type="NCBI Taxonomy" id="1974819"/>
    <lineage>
        <taxon>Bacteria</taxon>
        <taxon>Candidatus Portnoyibacteriota</taxon>
    </lineage>
</organism>
<dbReference type="AlphaFoldDB" id="A0A2G9YEJ5"/>
<dbReference type="Gene3D" id="3.60.15.10">
    <property type="entry name" value="Ribonuclease Z/Hydroxyacylglutathione hydrolase-like"/>
    <property type="match status" value="1"/>
</dbReference>
<feature type="binding site" evidence="12">
    <location>
        <position position="390"/>
    </location>
    <ligand>
        <name>Zn(2+)</name>
        <dbReference type="ChEBI" id="CHEBI:29105"/>
        <label>2</label>
        <note>catalytic</note>
    </ligand>
</feature>
<gene>
    <name evidence="9" type="primary">rnj</name>
    <name evidence="14" type="ORF">COX44_02590</name>
</gene>
<keyword evidence="9" id="KW-0698">rRNA processing</keyword>
<evidence type="ECO:0000259" key="13">
    <source>
        <dbReference type="SMART" id="SM00849"/>
    </source>
</evidence>
<feature type="binding site" evidence="12">
    <location>
        <position position="77"/>
    </location>
    <ligand>
        <name>Zn(2+)</name>
        <dbReference type="ChEBI" id="CHEBI:29105"/>
        <label>1</label>
        <note>catalytic</note>
    </ligand>
</feature>
<comment type="similarity">
    <text evidence="9">Belongs to the metallo-beta-lactamase superfamily. RNA-metabolizing metallo-beta-lactamase-like family. Bacterial RNase J subfamily.</text>
</comment>
<dbReference type="InterPro" id="IPR041636">
    <property type="entry name" value="RNase_J_C"/>
</dbReference>
<evidence type="ECO:0000256" key="11">
    <source>
        <dbReference type="PIRSR" id="PIRSR004803-2"/>
    </source>
</evidence>
<keyword evidence="3 12" id="KW-0479">Metal-binding</keyword>
<feature type="active site" description="Proton acceptor" evidence="10">
    <location>
        <position position="368"/>
    </location>
</feature>
<feature type="binding site" evidence="12">
    <location>
        <position position="444"/>
    </location>
    <ligand>
        <name>Ca(2+)</name>
        <dbReference type="ChEBI" id="CHEBI:29108"/>
    </ligand>
</feature>
<dbReference type="HAMAP" id="MF_01491">
    <property type="entry name" value="RNase_J_bact"/>
    <property type="match status" value="1"/>
</dbReference>
<dbReference type="Proteomes" id="UP000231480">
    <property type="component" value="Unassembled WGS sequence"/>
</dbReference>
<dbReference type="Pfam" id="PF22505">
    <property type="entry name" value="RNase_J_b_CASP"/>
    <property type="match status" value="1"/>
</dbReference>
<comment type="caution">
    <text evidence="9">Lacks conserved residue(s) required for the propagation of feature annotation.</text>
</comment>
<evidence type="ECO:0000256" key="6">
    <source>
        <dbReference type="ARBA" id="ARBA00022833"/>
    </source>
</evidence>
<dbReference type="InterPro" id="IPR042173">
    <property type="entry name" value="RNase_J_2"/>
</dbReference>
<protein>
    <recommendedName>
        <fullName evidence="9">Ribonuclease J</fullName>
        <shortName evidence="9">RNase J</shortName>
        <ecNumber evidence="9">3.1.-.-</ecNumber>
    </recommendedName>
</protein>
<keyword evidence="12" id="KW-0106">Calcium</keyword>
<dbReference type="Gene3D" id="3.40.50.10710">
    <property type="entry name" value="Metallo-hydrolase/oxidoreductase"/>
    <property type="match status" value="1"/>
</dbReference>
<keyword evidence="2 9" id="KW-0540">Nuclease</keyword>
<feature type="binding site" evidence="12">
    <location>
        <position position="49"/>
    </location>
    <ligand>
        <name>Ca(2+)</name>
        <dbReference type="ChEBI" id="CHEBI:29108"/>
    </ligand>
</feature>
<evidence type="ECO:0000256" key="9">
    <source>
        <dbReference type="HAMAP-Rule" id="MF_01491"/>
    </source>
</evidence>
<evidence type="ECO:0000256" key="7">
    <source>
        <dbReference type="ARBA" id="ARBA00022839"/>
    </source>
</evidence>
<dbReference type="GO" id="GO:0004521">
    <property type="term" value="F:RNA endonuclease activity"/>
    <property type="evidence" value="ECO:0007669"/>
    <property type="project" value="UniProtKB-UniRule"/>
</dbReference>
<keyword evidence="8 9" id="KW-0694">RNA-binding</keyword>
<dbReference type="NCBIfam" id="TIGR00649">
    <property type="entry name" value="MG423"/>
    <property type="match status" value="1"/>
</dbReference>
<accession>A0A2G9YEJ5</accession>
<feature type="active site" description="Proton donor" evidence="10">
    <location>
        <position position="195"/>
    </location>
</feature>
<keyword evidence="5 9" id="KW-0378">Hydrolase</keyword>
<dbReference type="GO" id="GO:0004534">
    <property type="term" value="F:5'-3' RNA exonuclease activity"/>
    <property type="evidence" value="ECO:0007669"/>
    <property type="project" value="UniProtKB-UniRule"/>
</dbReference>
<keyword evidence="4 9" id="KW-0255">Endonuclease</keyword>
<dbReference type="InterPro" id="IPR036866">
    <property type="entry name" value="RibonucZ/Hydroxyglut_hydro"/>
</dbReference>
<evidence type="ECO:0000313" key="15">
    <source>
        <dbReference type="Proteomes" id="UP000231480"/>
    </source>
</evidence>
<feature type="binding site" evidence="12">
    <location>
        <position position="76"/>
    </location>
    <ligand>
        <name>Zn(2+)</name>
        <dbReference type="ChEBI" id="CHEBI:29105"/>
        <label>1</label>
        <note>catalytic</note>
    </ligand>
</feature>
<keyword evidence="7 9" id="KW-0269">Exonuclease</keyword>
<dbReference type="SMART" id="SM00849">
    <property type="entry name" value="Lactamase_B"/>
    <property type="match status" value="1"/>
</dbReference>
<feature type="binding site" evidence="12">
    <location>
        <position position="72"/>
    </location>
    <ligand>
        <name>Zn(2+)</name>
        <dbReference type="ChEBI" id="CHEBI:29105"/>
        <label>1</label>
        <note>catalytic</note>
    </ligand>
</feature>
<comment type="cofactor">
    <cofactor evidence="12">
        <name>Zn(2+)</name>
        <dbReference type="ChEBI" id="CHEBI:29105"/>
    </cofactor>
    <text evidence="12">Binds 2 Zn(2+) ions per subunit. It is not clear if Zn(2+) or Mg(2+) is physiologically important.</text>
</comment>
<comment type="subcellular location">
    <subcellularLocation>
        <location evidence="9">Cytoplasm</location>
    </subcellularLocation>
</comment>
<dbReference type="GO" id="GO:0003723">
    <property type="term" value="F:RNA binding"/>
    <property type="evidence" value="ECO:0007669"/>
    <property type="project" value="UniProtKB-UniRule"/>
</dbReference>
<evidence type="ECO:0000256" key="1">
    <source>
        <dbReference type="ARBA" id="ARBA00022490"/>
    </source>
</evidence>
<dbReference type="SUPFAM" id="SSF56281">
    <property type="entry name" value="Metallo-hydrolase/oxidoreductase"/>
    <property type="match status" value="1"/>
</dbReference>
<dbReference type="Pfam" id="PF12706">
    <property type="entry name" value="Lactamase_B_2"/>
    <property type="match status" value="1"/>
</dbReference>
<dbReference type="InterPro" id="IPR030854">
    <property type="entry name" value="RNase_J_bac"/>
</dbReference>
<comment type="function">
    <text evidence="9">An RNase that has 5'-3' exonuclease and possibly endonuclease activity. Involved in maturation of rRNA and in some organisms also mRNA maturation and/or decay.</text>
</comment>
<dbReference type="GO" id="GO:0005737">
    <property type="term" value="C:cytoplasm"/>
    <property type="evidence" value="ECO:0007669"/>
    <property type="project" value="UniProtKB-SubCell"/>
</dbReference>
<comment type="caution">
    <text evidence="14">The sequence shown here is derived from an EMBL/GenBank/DDBJ whole genome shotgun (WGS) entry which is preliminary data.</text>
</comment>
<evidence type="ECO:0000313" key="14">
    <source>
        <dbReference type="EMBL" id="PIP16951.1"/>
    </source>
</evidence>
<dbReference type="EMBL" id="PCRH01000058">
    <property type="protein sequence ID" value="PIP16951.1"/>
    <property type="molecule type" value="Genomic_DNA"/>
</dbReference>
<dbReference type="EC" id="3.1.-.-" evidence="9"/>
<dbReference type="Pfam" id="PF07521">
    <property type="entry name" value="RMMBL"/>
    <property type="match status" value="1"/>
</dbReference>
<feature type="binding site" evidence="11">
    <location>
        <begin position="364"/>
        <end position="368"/>
    </location>
    <ligand>
        <name>substrate</name>
    </ligand>
</feature>
<comment type="subunit">
    <text evidence="9">Homodimer, may be a subunit of the RNA degradosome.</text>
</comment>
<dbReference type="Gene3D" id="3.10.20.580">
    <property type="match status" value="1"/>
</dbReference>
<dbReference type="CDD" id="cd07714">
    <property type="entry name" value="RNaseJ_MBL-fold"/>
    <property type="match status" value="1"/>
</dbReference>
<dbReference type="PANTHER" id="PTHR43694:SF1">
    <property type="entry name" value="RIBONUCLEASE J"/>
    <property type="match status" value="1"/>
</dbReference>
<keyword evidence="6 12" id="KW-0862">Zinc</keyword>
<dbReference type="GO" id="GO:0006364">
    <property type="term" value="P:rRNA processing"/>
    <property type="evidence" value="ECO:0007669"/>
    <property type="project" value="UniProtKB-UniRule"/>
</dbReference>
<dbReference type="PIRSF" id="PIRSF004803">
    <property type="entry name" value="RnjA"/>
    <property type="match status" value="1"/>
</dbReference>
<dbReference type="InterPro" id="IPR055132">
    <property type="entry name" value="RNase_J_b_CASP"/>
</dbReference>
<dbReference type="InterPro" id="IPR011108">
    <property type="entry name" value="RMMBL"/>
</dbReference>
<evidence type="ECO:0000256" key="4">
    <source>
        <dbReference type="ARBA" id="ARBA00022759"/>
    </source>
</evidence>
<evidence type="ECO:0000256" key="8">
    <source>
        <dbReference type="ARBA" id="ARBA00022884"/>
    </source>
</evidence>
<feature type="binding site" evidence="12">
    <location>
        <position position="74"/>
    </location>
    <ligand>
        <name>Zn(2+)</name>
        <dbReference type="ChEBI" id="CHEBI:29105"/>
        <label>1</label>
        <note>catalytic</note>
    </ligand>
</feature>
<feature type="binding site" evidence="12">
    <location>
        <position position="163"/>
    </location>
    <ligand>
        <name>Zn(2+)</name>
        <dbReference type="ChEBI" id="CHEBI:29105"/>
        <label>1</label>
        <note>catalytic</note>
    </ligand>
</feature>
<sequence>MTQSNKLRIIPLGGLEEVGRNMTILEYNQDILIIDMGLQFPEEDMPGIDYIIPNIDYLRDKTKNIRGIIITHGHYDHIGAIPHLMADLGNPMIYTMPLTRGIILKRQEDFPNAPKLKFQTIKKNDKIKLGSFEISFFHVNHNIPDGFGTIIKTVEGVIVHTGDFKFDHSPIADEPVDIGAIAELSKQNVLLLMSDSTAAESPGYSISEKTIQDNLEEIFKKSAGRIIAVTFASLISRIQEIINLTEKYNRKLVIDGYSMRTNVEIAKELGYLKIKKYTRIKAKDADNFPDNKIVVMATGAQGEGNAVLMRMVTSEHKHLKIHPGDTVVFSSSVVPGNERTVQGLKDTLYRQGAKVVHYGMMDIHTGGHAHQEDLKMMINLVKPKYFMPIHGSHYMLRLHAELAEAVGIPKNNIIISDNGQITEFSKSKYLIQKKKVATNYIMIDGLGVGDVGNVVLRDRQMMAQDGMFTIIVMIDSETGRLLKNPQIISRGFIYMKESQDLITETRNKIRDIVNKKTTPEGTLNPSYVQRSLRDEIGEFLFKKTQRRPMILPLVVEV</sequence>
<comment type="cofactor">
    <cofactor evidence="12">
        <name>Ca(2+)</name>
        <dbReference type="ChEBI" id="CHEBI:29108"/>
    </cofactor>
    <text evidence="12">Binds 1 Ca(2+) cation per subunit. Seen in 1 crystal structure, it is not clear if it is physiologically important.</text>
</comment>
<proteinExistence type="inferred from homology"/>
<feature type="domain" description="Metallo-beta-lactamase" evidence="13">
    <location>
        <begin position="19"/>
        <end position="225"/>
    </location>
</feature>
<evidence type="ECO:0000256" key="12">
    <source>
        <dbReference type="PIRSR" id="PIRSR004803-3"/>
    </source>
</evidence>
<evidence type="ECO:0000256" key="5">
    <source>
        <dbReference type="ARBA" id="ARBA00022801"/>
    </source>
</evidence>
<dbReference type="Pfam" id="PF17770">
    <property type="entry name" value="RNase_J_C"/>
    <property type="match status" value="1"/>
</dbReference>
<evidence type="ECO:0000256" key="3">
    <source>
        <dbReference type="ARBA" id="ARBA00022723"/>
    </source>
</evidence>
<evidence type="ECO:0000256" key="10">
    <source>
        <dbReference type="PIRSR" id="PIRSR004803-1"/>
    </source>
</evidence>
<dbReference type="InterPro" id="IPR004613">
    <property type="entry name" value="RNase_J"/>
</dbReference>